<dbReference type="EMBL" id="KN834793">
    <property type="protein sequence ID" value="KIK57120.1"/>
    <property type="molecule type" value="Genomic_DNA"/>
</dbReference>
<keyword evidence="7" id="KW-1185">Reference proteome</keyword>
<keyword evidence="1" id="KW-0597">Phosphoprotein</keyword>
<organism evidence="6 7">
    <name type="scientific">Collybiopsis luxurians FD-317 M1</name>
    <dbReference type="NCBI Taxonomy" id="944289"/>
    <lineage>
        <taxon>Eukaryota</taxon>
        <taxon>Fungi</taxon>
        <taxon>Dikarya</taxon>
        <taxon>Basidiomycota</taxon>
        <taxon>Agaricomycotina</taxon>
        <taxon>Agaricomycetes</taxon>
        <taxon>Agaricomycetidae</taxon>
        <taxon>Agaricales</taxon>
        <taxon>Marasmiineae</taxon>
        <taxon>Omphalotaceae</taxon>
        <taxon>Collybiopsis</taxon>
        <taxon>Collybiopsis luxurians</taxon>
    </lineage>
</organism>
<dbReference type="HOGENOM" id="CLU_380370_0_0_1"/>
<dbReference type="OrthoDB" id="2272012at2759"/>
<dbReference type="InterPro" id="IPR052233">
    <property type="entry name" value="Rho-type_GEFs"/>
</dbReference>
<evidence type="ECO:0000313" key="6">
    <source>
        <dbReference type="EMBL" id="KIK57120.1"/>
    </source>
</evidence>
<keyword evidence="2" id="KW-0344">Guanine-nucleotide releasing factor</keyword>
<dbReference type="InterPro" id="IPR001849">
    <property type="entry name" value="PH_domain"/>
</dbReference>
<feature type="region of interest" description="Disordered" evidence="3">
    <location>
        <begin position="243"/>
        <end position="271"/>
    </location>
</feature>
<dbReference type="Pfam" id="PF15405">
    <property type="entry name" value="PH_5"/>
    <property type="match status" value="1"/>
</dbReference>
<dbReference type="InterPro" id="IPR001180">
    <property type="entry name" value="CNH_dom"/>
</dbReference>
<evidence type="ECO:0000259" key="5">
    <source>
        <dbReference type="PROSITE" id="PS50219"/>
    </source>
</evidence>
<dbReference type="PROSITE" id="PS50003">
    <property type="entry name" value="PH_DOMAIN"/>
    <property type="match status" value="1"/>
</dbReference>
<sequence>MSIIITTRTRCGEMKSGKRSWWSRRGCASQRVQSGTKKVGLELLALPAMHLQSYPSLLSAILASDSKATSSLTATSSNSADPAAAKGWGGMEHPDDPYLRDAIQAMEVLWRNTKEKTLRVRGPWWDKGRSVFQSGVANAKSTAEVWKYYKDGLGIDKDRLVFKPEEWNSLDLQDEHRSLIQFGKLLRQSDELDRWIELYVLLFDDCLVLTDINEWYGVTKFYVNRPIPLELLTIDRITNPPLQRSGPLRDLRSQSGIGPGHKVSNSTSSSQTFTSLSQPLVYPITLHHLGRLASRPMSTFLASTLKASPSTSGSELPPNLILYAESVAAHAEWGAKLQKALAAHRKKNRVFKVKVLNNQTFLTSAGVEGSSGTNGGVLDSGWSHDGTFTGKVTCSVPFNGRVLVAVGCADGVWIGFRHDPTSMRRILHLKMVSQCAVLDDYGIFLVLADKQLFAYQIEALVPSSPLNANISKLPTKLSGNEVHFFRVGTLFRRKLIIFMMKKGPGSIFRVLEPTGGKIHEQANTPSRFLSRSPKFKWLKVYRDFFLASESYDLIFLKEKIAILCSKGFEIMDMNNFKSVTVPRRDDPRFSSFAERSESCRPVGMFMLAQDEFLLCYNGFGIYIDKHGHIAREIIEWESDAQRAAVHAQYVLLFNSRFIEVRHLKTGRLAQIIPGSEIRCIWDGRGESSLSAVNDAQVYAVMNAPETVGGPQGPRAIVQQVIELLPIVS</sequence>
<accession>A0A0D0B1T8</accession>
<feature type="domain" description="CNH" evidence="5">
    <location>
        <begin position="389"/>
        <end position="687"/>
    </location>
</feature>
<proteinExistence type="predicted"/>
<feature type="region of interest" description="Disordered" evidence="3">
    <location>
        <begin position="72"/>
        <end position="91"/>
    </location>
</feature>
<evidence type="ECO:0000256" key="1">
    <source>
        <dbReference type="ARBA" id="ARBA00022553"/>
    </source>
</evidence>
<dbReference type="SMART" id="SM00036">
    <property type="entry name" value="CNH"/>
    <property type="match status" value="1"/>
</dbReference>
<evidence type="ECO:0000256" key="3">
    <source>
        <dbReference type="SAM" id="MobiDB-lite"/>
    </source>
</evidence>
<dbReference type="PANTHER" id="PTHR46572:SF1">
    <property type="entry name" value="RHO1 GUANINE NUCLEOTIDE EXCHANGE FACTOR TUS1"/>
    <property type="match status" value="1"/>
</dbReference>
<dbReference type="Gene3D" id="2.30.29.30">
    <property type="entry name" value="Pleckstrin-homology domain (PH domain)/Phosphotyrosine-binding domain (PTB)"/>
    <property type="match status" value="1"/>
</dbReference>
<dbReference type="Pfam" id="PF00780">
    <property type="entry name" value="CNH"/>
    <property type="match status" value="1"/>
</dbReference>
<dbReference type="PROSITE" id="PS50219">
    <property type="entry name" value="CNH"/>
    <property type="match status" value="1"/>
</dbReference>
<evidence type="ECO:0000313" key="7">
    <source>
        <dbReference type="Proteomes" id="UP000053593"/>
    </source>
</evidence>
<name>A0A0D0B1T8_9AGAR</name>
<dbReference type="InterPro" id="IPR011993">
    <property type="entry name" value="PH-like_dom_sf"/>
</dbReference>
<feature type="domain" description="PH" evidence="4">
    <location>
        <begin position="178"/>
        <end position="342"/>
    </location>
</feature>
<evidence type="ECO:0000259" key="4">
    <source>
        <dbReference type="PROSITE" id="PS50003"/>
    </source>
</evidence>
<reference evidence="6 7" key="1">
    <citation type="submission" date="2014-04" db="EMBL/GenBank/DDBJ databases">
        <title>Evolutionary Origins and Diversification of the Mycorrhizal Mutualists.</title>
        <authorList>
            <consortium name="DOE Joint Genome Institute"/>
            <consortium name="Mycorrhizal Genomics Consortium"/>
            <person name="Kohler A."/>
            <person name="Kuo A."/>
            <person name="Nagy L.G."/>
            <person name="Floudas D."/>
            <person name="Copeland A."/>
            <person name="Barry K.W."/>
            <person name="Cichocki N."/>
            <person name="Veneault-Fourrey C."/>
            <person name="LaButti K."/>
            <person name="Lindquist E.A."/>
            <person name="Lipzen A."/>
            <person name="Lundell T."/>
            <person name="Morin E."/>
            <person name="Murat C."/>
            <person name="Riley R."/>
            <person name="Ohm R."/>
            <person name="Sun H."/>
            <person name="Tunlid A."/>
            <person name="Henrissat B."/>
            <person name="Grigoriev I.V."/>
            <person name="Hibbett D.S."/>
            <person name="Martin F."/>
        </authorList>
    </citation>
    <scope>NUCLEOTIDE SEQUENCE [LARGE SCALE GENOMIC DNA]</scope>
    <source>
        <strain evidence="6 7">FD-317 M1</strain>
    </source>
</reference>
<dbReference type="PANTHER" id="PTHR46572">
    <property type="entry name" value="RHO1 GDP-GTP EXCHANGE PROTEIN 1-RELATED"/>
    <property type="match status" value="1"/>
</dbReference>
<dbReference type="AlphaFoldDB" id="A0A0D0B1T8"/>
<dbReference type="InterPro" id="IPR041675">
    <property type="entry name" value="PH_5"/>
</dbReference>
<dbReference type="GO" id="GO:0005085">
    <property type="term" value="F:guanyl-nucleotide exchange factor activity"/>
    <property type="evidence" value="ECO:0007669"/>
    <property type="project" value="UniProtKB-KW"/>
</dbReference>
<dbReference type="SMART" id="SM00233">
    <property type="entry name" value="PH"/>
    <property type="match status" value="1"/>
</dbReference>
<protein>
    <recommendedName>
        <fullName evidence="8">CNH domain-containing protein</fullName>
    </recommendedName>
</protein>
<dbReference type="Proteomes" id="UP000053593">
    <property type="component" value="Unassembled WGS sequence"/>
</dbReference>
<gene>
    <name evidence="6" type="ORF">GYMLUDRAFT_774554</name>
</gene>
<evidence type="ECO:0000256" key="2">
    <source>
        <dbReference type="ARBA" id="ARBA00022658"/>
    </source>
</evidence>
<evidence type="ECO:0008006" key="8">
    <source>
        <dbReference type="Google" id="ProtNLM"/>
    </source>
</evidence>
<dbReference type="SUPFAM" id="SSF50729">
    <property type="entry name" value="PH domain-like"/>
    <property type="match status" value="1"/>
</dbReference>